<dbReference type="PANTHER" id="PTHR21666">
    <property type="entry name" value="PEPTIDASE-RELATED"/>
    <property type="match status" value="1"/>
</dbReference>
<dbReference type="CDD" id="cd12797">
    <property type="entry name" value="M23_peptidase"/>
    <property type="match status" value="1"/>
</dbReference>
<organism evidence="3 4">
    <name type="scientific">SAR92 bacterium BACL26 MAG-121220-bin70</name>
    <dbReference type="NCBI Taxonomy" id="1655626"/>
    <lineage>
        <taxon>Bacteria</taxon>
        <taxon>Pseudomonadati</taxon>
        <taxon>Pseudomonadota</taxon>
        <taxon>Gammaproteobacteria</taxon>
        <taxon>Cellvibrionales</taxon>
        <taxon>Porticoccaceae</taxon>
        <taxon>SAR92 clade</taxon>
    </lineage>
</organism>
<feature type="domain" description="M23ase beta-sheet core" evidence="2">
    <location>
        <begin position="211"/>
        <end position="304"/>
    </location>
</feature>
<dbReference type="PANTHER" id="PTHR21666:SF291">
    <property type="entry name" value="STAGE II SPORULATION PROTEIN Q"/>
    <property type="match status" value="1"/>
</dbReference>
<keyword evidence="1" id="KW-0472">Membrane</keyword>
<dbReference type="SUPFAM" id="SSF51261">
    <property type="entry name" value="Duplicated hybrid motif"/>
    <property type="match status" value="1"/>
</dbReference>
<dbReference type="FunFam" id="2.70.70.10:FF:000006">
    <property type="entry name" value="M23 family peptidase"/>
    <property type="match status" value="1"/>
</dbReference>
<dbReference type="InterPro" id="IPR011055">
    <property type="entry name" value="Dup_hybrid_motif"/>
</dbReference>
<sequence>MKIILISDKIDKVRTLSLNSWVKSALSVLLVGIPVTAGTMLGIKIADGRWELLFDNSIAQMQSQIVLQQEEVDAGRQQVDNSLSGMTLKLAKLRSRLVRLDALGEQLTQMASLEDGEFDFSSAPGLGGPIESPLAEIANEAEIEEKVSLMFAKLEDSISSRESQLQILQSMLSDKKLKRESMVAGRPIKKGWMSSEYGMRIDPFHGKQQWHAGVDFAGRDGDDVIAVASGVVTWSGDRNGYGKMVEINHSDGYITRYAHNQENIAHLGAIVQKGDVIAQMGSSGRSTGPHVHFEVFKNGRTVDPASYIHRTYR</sequence>
<dbReference type="GO" id="GO:0004222">
    <property type="term" value="F:metalloendopeptidase activity"/>
    <property type="evidence" value="ECO:0007669"/>
    <property type="project" value="TreeGrafter"/>
</dbReference>
<dbReference type="EMBL" id="LICA01000229">
    <property type="protein sequence ID" value="KRO93640.1"/>
    <property type="molecule type" value="Genomic_DNA"/>
</dbReference>
<comment type="caution">
    <text evidence="3">The sequence shown here is derived from an EMBL/GenBank/DDBJ whole genome shotgun (WGS) entry which is preliminary data.</text>
</comment>
<gene>
    <name evidence="3" type="ORF">ABS24_02145</name>
</gene>
<dbReference type="Pfam" id="PF01551">
    <property type="entry name" value="Peptidase_M23"/>
    <property type="match status" value="1"/>
</dbReference>
<keyword evidence="1" id="KW-0812">Transmembrane</keyword>
<evidence type="ECO:0000259" key="2">
    <source>
        <dbReference type="Pfam" id="PF01551"/>
    </source>
</evidence>
<dbReference type="Proteomes" id="UP000051213">
    <property type="component" value="Unassembled WGS sequence"/>
</dbReference>
<keyword evidence="1" id="KW-1133">Transmembrane helix</keyword>
<dbReference type="InterPro" id="IPR016047">
    <property type="entry name" value="M23ase_b-sheet_dom"/>
</dbReference>
<dbReference type="Gene3D" id="2.70.70.10">
    <property type="entry name" value="Glucose Permease (Domain IIA)"/>
    <property type="match status" value="1"/>
</dbReference>
<feature type="transmembrane region" description="Helical" evidence="1">
    <location>
        <begin position="21"/>
        <end position="43"/>
    </location>
</feature>
<proteinExistence type="predicted"/>
<evidence type="ECO:0000256" key="1">
    <source>
        <dbReference type="SAM" id="Phobius"/>
    </source>
</evidence>
<reference evidence="3 4" key="1">
    <citation type="submission" date="2015-10" db="EMBL/GenBank/DDBJ databases">
        <title>Metagenome-Assembled Genomes uncover a global brackish microbiome.</title>
        <authorList>
            <person name="Hugerth L.W."/>
            <person name="Larsson J."/>
            <person name="Alneberg J."/>
            <person name="Lindh M.V."/>
            <person name="Legrand C."/>
            <person name="Pinhassi J."/>
            <person name="Andersson A.F."/>
        </authorList>
    </citation>
    <scope>NUCLEOTIDE SEQUENCE [LARGE SCALE GENOMIC DNA]</scope>
    <source>
        <strain evidence="3">BACL26 MAG-121220-bin70</strain>
    </source>
</reference>
<dbReference type="InterPro" id="IPR050570">
    <property type="entry name" value="Cell_wall_metabolism_enzyme"/>
</dbReference>
<protein>
    <recommendedName>
        <fullName evidence="2">M23ase beta-sheet core domain-containing protein</fullName>
    </recommendedName>
</protein>
<evidence type="ECO:0000313" key="3">
    <source>
        <dbReference type="EMBL" id="KRO93640.1"/>
    </source>
</evidence>
<accession>A0A0R2U3Y2</accession>
<name>A0A0R2U3Y2_9GAMM</name>
<dbReference type="AlphaFoldDB" id="A0A0R2U3Y2"/>
<evidence type="ECO:0000313" key="4">
    <source>
        <dbReference type="Proteomes" id="UP000051213"/>
    </source>
</evidence>